<feature type="transmembrane region" description="Helical" evidence="2">
    <location>
        <begin position="142"/>
        <end position="163"/>
    </location>
</feature>
<comment type="caution">
    <text evidence="3">The sequence shown here is derived from an EMBL/GenBank/DDBJ whole genome shotgun (WGS) entry which is preliminary data.</text>
</comment>
<sequence>MLLTFHGYLLTFLGYESSYPGLSTCRSYPPAGKAISAALIMITIAVLSVCLTQRIIIITSWKKLTPVRWFILLVYIDSFLFVFSVGVISLGFGVNKTTGSCSAAIIMCIIFYETTKLIYILLVEKVRLVKNAWLPRRKDKLYLFNSFGLLVPYMSVCFLTLAYRFSYFQNGVCRIGMKKVALLPLITFDVVVNVYLTTLFLIPVIKISRGRAQESHQALRRMAVKTFFGSCATLTSSVANLTTLMLLKGEPGWVCLLLCNVDVLFSVVVLHAITNKDHQGSTGTTHATNDRNSQNNTAIDNHINLGTRRSSIAKTHGASVANSVFVNSQLGIAHEHDIFNSPPEKSIITDAEGGRSNNGGCIVSRNGRGTPITTSSQPGVQQTNEEHIRRARPGSPRRISMAVHIRPITEYTEYDSDGLDFVTSAQIAEDSSSSGEVEQLPASDEEVVGHNEKYEERVPHRLV</sequence>
<dbReference type="AlphaFoldDB" id="A0AAV9U5R8"/>
<evidence type="ECO:0000313" key="3">
    <source>
        <dbReference type="EMBL" id="KAK6335709.1"/>
    </source>
</evidence>
<proteinExistence type="predicted"/>
<name>A0AAV9U5R8_9PEZI</name>
<gene>
    <name evidence="3" type="ORF">TWF730_003087</name>
</gene>
<dbReference type="EMBL" id="JAVHNS010000014">
    <property type="protein sequence ID" value="KAK6335709.1"/>
    <property type="molecule type" value="Genomic_DNA"/>
</dbReference>
<feature type="transmembrane region" description="Helical" evidence="2">
    <location>
        <begin position="34"/>
        <end position="57"/>
    </location>
</feature>
<accession>A0AAV9U5R8</accession>
<feature type="transmembrane region" description="Helical" evidence="2">
    <location>
        <begin position="69"/>
        <end position="92"/>
    </location>
</feature>
<keyword evidence="2" id="KW-0472">Membrane</keyword>
<feature type="region of interest" description="Disordered" evidence="1">
    <location>
        <begin position="429"/>
        <end position="463"/>
    </location>
</feature>
<feature type="transmembrane region" description="Helical" evidence="2">
    <location>
        <begin position="226"/>
        <end position="247"/>
    </location>
</feature>
<protein>
    <recommendedName>
        <fullName evidence="5">Transmembrane protein</fullName>
    </recommendedName>
</protein>
<dbReference type="Proteomes" id="UP001373714">
    <property type="component" value="Unassembled WGS sequence"/>
</dbReference>
<feature type="region of interest" description="Disordered" evidence="1">
    <location>
        <begin position="279"/>
        <end position="301"/>
    </location>
</feature>
<evidence type="ECO:0000313" key="4">
    <source>
        <dbReference type="Proteomes" id="UP001373714"/>
    </source>
</evidence>
<feature type="transmembrane region" description="Helical" evidence="2">
    <location>
        <begin position="104"/>
        <end position="122"/>
    </location>
</feature>
<feature type="compositionally biased region" description="Polar residues" evidence="1">
    <location>
        <begin position="280"/>
        <end position="299"/>
    </location>
</feature>
<organism evidence="3 4">
    <name type="scientific">Orbilia blumenaviensis</name>
    <dbReference type="NCBI Taxonomy" id="1796055"/>
    <lineage>
        <taxon>Eukaryota</taxon>
        <taxon>Fungi</taxon>
        <taxon>Dikarya</taxon>
        <taxon>Ascomycota</taxon>
        <taxon>Pezizomycotina</taxon>
        <taxon>Orbiliomycetes</taxon>
        <taxon>Orbiliales</taxon>
        <taxon>Orbiliaceae</taxon>
        <taxon>Orbilia</taxon>
    </lineage>
</organism>
<feature type="transmembrane region" description="Helical" evidence="2">
    <location>
        <begin position="183"/>
        <end position="205"/>
    </location>
</feature>
<evidence type="ECO:0008006" key="5">
    <source>
        <dbReference type="Google" id="ProtNLM"/>
    </source>
</evidence>
<reference evidence="3 4" key="1">
    <citation type="submission" date="2019-10" db="EMBL/GenBank/DDBJ databases">
        <authorList>
            <person name="Palmer J.M."/>
        </authorList>
    </citation>
    <scope>NUCLEOTIDE SEQUENCE [LARGE SCALE GENOMIC DNA]</scope>
    <source>
        <strain evidence="3 4">TWF730</strain>
    </source>
</reference>
<dbReference type="PANTHER" id="PTHR38848:SF3">
    <property type="entry name" value="G-PROTEIN COUPLED RECEPTORS FAMILY 3 PROFILE DOMAIN-CONTAINING PROTEIN"/>
    <property type="match status" value="1"/>
</dbReference>
<keyword evidence="4" id="KW-1185">Reference proteome</keyword>
<evidence type="ECO:0000256" key="1">
    <source>
        <dbReference type="SAM" id="MobiDB-lite"/>
    </source>
</evidence>
<keyword evidence="2" id="KW-0812">Transmembrane</keyword>
<dbReference type="PANTHER" id="PTHR38848">
    <property type="entry name" value="G-PROTEIN COUPLED RECEPTORS FAMILY 3 PROFILE DOMAIN-CONTAINING PROTEIN"/>
    <property type="match status" value="1"/>
</dbReference>
<feature type="transmembrane region" description="Helical" evidence="2">
    <location>
        <begin position="253"/>
        <end position="273"/>
    </location>
</feature>
<evidence type="ECO:0000256" key="2">
    <source>
        <dbReference type="SAM" id="Phobius"/>
    </source>
</evidence>
<feature type="compositionally biased region" description="Basic and acidic residues" evidence="1">
    <location>
        <begin position="447"/>
        <end position="463"/>
    </location>
</feature>
<keyword evidence="2" id="KW-1133">Transmembrane helix</keyword>